<evidence type="ECO:0000256" key="1">
    <source>
        <dbReference type="SAM" id="Phobius"/>
    </source>
</evidence>
<proteinExistence type="predicted"/>
<keyword evidence="1" id="KW-0812">Transmembrane</keyword>
<evidence type="ECO:0000313" key="2">
    <source>
        <dbReference type="EMBL" id="KAF2235717.1"/>
    </source>
</evidence>
<protein>
    <submittedName>
        <fullName evidence="2">Uncharacterized protein</fullName>
    </submittedName>
</protein>
<reference evidence="2" key="1">
    <citation type="journal article" date="2020" name="Stud. Mycol.">
        <title>101 Dothideomycetes genomes: a test case for predicting lifestyles and emergence of pathogens.</title>
        <authorList>
            <person name="Haridas S."/>
            <person name="Albert R."/>
            <person name="Binder M."/>
            <person name="Bloem J."/>
            <person name="Labutti K."/>
            <person name="Salamov A."/>
            <person name="Andreopoulos B."/>
            <person name="Baker S."/>
            <person name="Barry K."/>
            <person name="Bills G."/>
            <person name="Bluhm B."/>
            <person name="Cannon C."/>
            <person name="Castanera R."/>
            <person name="Culley D."/>
            <person name="Daum C."/>
            <person name="Ezra D."/>
            <person name="Gonzalez J."/>
            <person name="Henrissat B."/>
            <person name="Kuo A."/>
            <person name="Liang C."/>
            <person name="Lipzen A."/>
            <person name="Lutzoni F."/>
            <person name="Magnuson J."/>
            <person name="Mondo S."/>
            <person name="Nolan M."/>
            <person name="Ohm R."/>
            <person name="Pangilinan J."/>
            <person name="Park H.-J."/>
            <person name="Ramirez L."/>
            <person name="Alfaro M."/>
            <person name="Sun H."/>
            <person name="Tritt A."/>
            <person name="Yoshinaga Y."/>
            <person name="Zwiers L.-H."/>
            <person name="Turgeon B."/>
            <person name="Goodwin S."/>
            <person name="Spatafora J."/>
            <person name="Crous P."/>
            <person name="Grigoriev I."/>
        </authorList>
    </citation>
    <scope>NUCLEOTIDE SEQUENCE</scope>
    <source>
        <strain evidence="2">Tuck. ex Michener</strain>
    </source>
</reference>
<organism evidence="2 3">
    <name type="scientific">Viridothelium virens</name>
    <name type="common">Speckled blister lichen</name>
    <name type="synonym">Trypethelium virens</name>
    <dbReference type="NCBI Taxonomy" id="1048519"/>
    <lineage>
        <taxon>Eukaryota</taxon>
        <taxon>Fungi</taxon>
        <taxon>Dikarya</taxon>
        <taxon>Ascomycota</taxon>
        <taxon>Pezizomycotina</taxon>
        <taxon>Dothideomycetes</taxon>
        <taxon>Dothideomycetes incertae sedis</taxon>
        <taxon>Trypetheliales</taxon>
        <taxon>Trypetheliaceae</taxon>
        <taxon>Viridothelium</taxon>
    </lineage>
</organism>
<evidence type="ECO:0000313" key="3">
    <source>
        <dbReference type="Proteomes" id="UP000800092"/>
    </source>
</evidence>
<keyword evidence="1" id="KW-1133">Transmembrane helix</keyword>
<keyword evidence="1" id="KW-0472">Membrane</keyword>
<accession>A0A6A6HCD5</accession>
<dbReference type="EMBL" id="ML991789">
    <property type="protein sequence ID" value="KAF2235717.1"/>
    <property type="molecule type" value="Genomic_DNA"/>
</dbReference>
<dbReference type="Proteomes" id="UP000800092">
    <property type="component" value="Unassembled WGS sequence"/>
</dbReference>
<name>A0A6A6HCD5_VIRVR</name>
<feature type="transmembrane region" description="Helical" evidence="1">
    <location>
        <begin position="12"/>
        <end position="31"/>
    </location>
</feature>
<sequence length="61" mass="7032">MLEERALVLDRLLVLLGLVLFGFSARGYWLLPLPEVKGLPIMTNHRIGIGNRRRKFQKITT</sequence>
<gene>
    <name evidence="2" type="ORF">EV356DRAFT_499327</name>
</gene>
<dbReference type="AlphaFoldDB" id="A0A6A6HCD5"/>
<keyword evidence="3" id="KW-1185">Reference proteome</keyword>